<comment type="catalytic activity">
    <reaction evidence="8 9">
        <text>lipid IVA (E. coli) + CMP-3-deoxy-beta-D-manno-octulosonate = alpha-Kdo-(2-&gt;6)-lipid IVA (E. coli) + CMP + H(+)</text>
        <dbReference type="Rhea" id="RHEA:28066"/>
        <dbReference type="ChEBI" id="CHEBI:15378"/>
        <dbReference type="ChEBI" id="CHEBI:58603"/>
        <dbReference type="ChEBI" id="CHEBI:60364"/>
        <dbReference type="ChEBI" id="CHEBI:60377"/>
        <dbReference type="ChEBI" id="CHEBI:85987"/>
        <dbReference type="EC" id="2.4.99.12"/>
    </reaction>
</comment>
<dbReference type="Proteomes" id="UP001253545">
    <property type="component" value="Unassembled WGS sequence"/>
</dbReference>
<dbReference type="Gene3D" id="3.40.50.11720">
    <property type="entry name" value="3-Deoxy-D-manno-octulosonic-acid transferase, N-terminal domain"/>
    <property type="match status" value="1"/>
</dbReference>
<proteinExistence type="inferred from homology"/>
<keyword evidence="6 9" id="KW-0808">Transferase</keyword>
<comment type="similarity">
    <text evidence="9">Belongs to the glycosyltransferase group 1 family.</text>
</comment>
<evidence type="ECO:0000256" key="1">
    <source>
        <dbReference type="ARBA" id="ARBA00004196"/>
    </source>
</evidence>
<keyword evidence="5" id="KW-0997">Cell inner membrane</keyword>
<comment type="subcellular location">
    <subcellularLocation>
        <location evidence="1">Cell envelope</location>
    </subcellularLocation>
    <subcellularLocation>
        <location evidence="9">Cell membrane</location>
    </subcellularLocation>
</comment>
<evidence type="ECO:0000256" key="9">
    <source>
        <dbReference type="RuleBase" id="RU365103"/>
    </source>
</evidence>
<reference evidence="12 13" key="1">
    <citation type="submission" date="2023-09" db="EMBL/GenBank/DDBJ databases">
        <authorList>
            <person name="Rey-Velasco X."/>
        </authorList>
    </citation>
    <scope>NUCLEOTIDE SEQUENCE [LARGE SCALE GENOMIC DNA]</scope>
    <source>
        <strain evidence="12 13">P117</strain>
    </source>
</reference>
<dbReference type="GO" id="GO:0043842">
    <property type="term" value="F:Kdo transferase activity"/>
    <property type="evidence" value="ECO:0007669"/>
    <property type="project" value="UniProtKB-EC"/>
</dbReference>
<evidence type="ECO:0000259" key="10">
    <source>
        <dbReference type="Pfam" id="PF00534"/>
    </source>
</evidence>
<comment type="pathway">
    <text evidence="2 9">Bacterial outer membrane biogenesis; LPS core biosynthesis.</text>
</comment>
<keyword evidence="9" id="KW-1003">Cell membrane</keyword>
<dbReference type="RefSeq" id="WP_311369133.1">
    <property type="nucleotide sequence ID" value="NZ_JAVRHX010000003.1"/>
</dbReference>
<comment type="function">
    <text evidence="9">Involved in lipopolysaccharide (LPS) biosynthesis. Catalyzes the transfer of 3-deoxy-D-manno-octulosonate (Kdo) residue(s) from CMP-Kdo to lipid IV(A), the tetraacyldisaccharide-1,4'-bisphosphate precursor of lipid A.</text>
</comment>
<evidence type="ECO:0000256" key="7">
    <source>
        <dbReference type="ARBA" id="ARBA00031445"/>
    </source>
</evidence>
<dbReference type="InterPro" id="IPR001296">
    <property type="entry name" value="Glyco_trans_1"/>
</dbReference>
<sequence>MLVLFRKKLKHSEAEKKQELKSRRFMERFGLLTNHFEQNGIYIHCASVGEINAVHHLIVNLQKQHPEKAITLSTSSVTGAVHAARLYQNKVQHCYLPFDVPLCMQLFFNHIKPCLCLIVELEIWPNMLHQCQSRNIPCLLINARMTDQSLVVYKKFAWLFRPSMRSIEVICTQSTESFSNFLSLGVYKKQLVNTKNMKFDISAVVSDADLGEKILDSYGLQGRPILLGGSTHAPEEKALLKTFTKLKQQVPTLCLIIVPRHPHRFDEVENILRSGGLCVERISKNKQFNADENSHKQVNKEQAKEHSIDCVLVDIMGCLKACYSICDVSFVGGSLAPKGGHNALEAALYSKPIVMGPSTYNNPKICEYLENEGALVIVNNEAQLYEQCNAWISDNKSAEDAGKQGVKVLRANAGAVQSTLHIIDKLLATKA</sequence>
<keyword evidence="13" id="KW-1185">Reference proteome</keyword>
<evidence type="ECO:0000256" key="2">
    <source>
        <dbReference type="ARBA" id="ARBA00004713"/>
    </source>
</evidence>
<organism evidence="12 13">
    <name type="scientific">Glaciecola petra</name>
    <dbReference type="NCBI Taxonomy" id="3075602"/>
    <lineage>
        <taxon>Bacteria</taxon>
        <taxon>Pseudomonadati</taxon>
        <taxon>Pseudomonadota</taxon>
        <taxon>Gammaproteobacteria</taxon>
        <taxon>Alteromonadales</taxon>
        <taxon>Alteromonadaceae</taxon>
        <taxon>Glaciecola</taxon>
    </lineage>
</organism>
<dbReference type="SUPFAM" id="SSF53756">
    <property type="entry name" value="UDP-Glycosyltransferase/glycogen phosphorylase"/>
    <property type="match status" value="1"/>
</dbReference>
<evidence type="ECO:0000256" key="3">
    <source>
        <dbReference type="ARBA" id="ARBA00012621"/>
    </source>
</evidence>
<dbReference type="InterPro" id="IPR007507">
    <property type="entry name" value="Glycos_transf_N"/>
</dbReference>
<gene>
    <name evidence="12" type="ORF">RM552_12210</name>
</gene>
<evidence type="ECO:0000256" key="6">
    <source>
        <dbReference type="ARBA" id="ARBA00022679"/>
    </source>
</evidence>
<dbReference type="EMBL" id="JAVRHX010000003">
    <property type="protein sequence ID" value="MDT0595612.1"/>
    <property type="molecule type" value="Genomic_DNA"/>
</dbReference>
<dbReference type="InterPro" id="IPR039901">
    <property type="entry name" value="Kdotransferase"/>
</dbReference>
<evidence type="ECO:0000256" key="5">
    <source>
        <dbReference type="ARBA" id="ARBA00022519"/>
    </source>
</evidence>
<dbReference type="EC" id="2.4.99.12" evidence="3 9"/>
<dbReference type="PANTHER" id="PTHR42755">
    <property type="entry name" value="3-DEOXY-MANNO-OCTULOSONATE CYTIDYLYLTRANSFERASE"/>
    <property type="match status" value="1"/>
</dbReference>
<dbReference type="InterPro" id="IPR038107">
    <property type="entry name" value="Glycos_transf_N_sf"/>
</dbReference>
<dbReference type="PANTHER" id="PTHR42755:SF1">
    <property type="entry name" value="3-DEOXY-D-MANNO-OCTULOSONIC ACID TRANSFERASE, MITOCHONDRIAL-RELATED"/>
    <property type="match status" value="1"/>
</dbReference>
<evidence type="ECO:0000313" key="13">
    <source>
        <dbReference type="Proteomes" id="UP001253545"/>
    </source>
</evidence>
<protein>
    <recommendedName>
        <fullName evidence="4 9">3-deoxy-D-manno-octulosonic acid transferase</fullName>
        <shortName evidence="9">Kdo transferase</shortName>
        <ecNumber evidence="3 9">2.4.99.12</ecNumber>
    </recommendedName>
    <alternativeName>
        <fullName evidence="7 9">Lipid IV(A) 3-deoxy-D-manno-octulosonic acid transferase</fullName>
    </alternativeName>
</protein>
<feature type="domain" description="3-deoxy-D-manno-octulosonic-acid transferase N-terminal" evidence="11">
    <location>
        <begin position="24"/>
        <end position="201"/>
    </location>
</feature>
<name>A0ABU2ZW15_9ALTE</name>
<dbReference type="Pfam" id="PF00534">
    <property type="entry name" value="Glycos_transf_1"/>
    <property type="match status" value="1"/>
</dbReference>
<accession>A0ABU2ZW15</accession>
<comment type="caution">
    <text evidence="12">The sequence shown here is derived from an EMBL/GenBank/DDBJ whole genome shotgun (WGS) entry which is preliminary data.</text>
</comment>
<evidence type="ECO:0000256" key="8">
    <source>
        <dbReference type="ARBA" id="ARBA00049183"/>
    </source>
</evidence>
<evidence type="ECO:0000259" key="11">
    <source>
        <dbReference type="Pfam" id="PF04413"/>
    </source>
</evidence>
<feature type="domain" description="Glycosyl transferase family 1" evidence="10">
    <location>
        <begin position="316"/>
        <end position="406"/>
    </location>
</feature>
<keyword evidence="5" id="KW-0472">Membrane</keyword>
<evidence type="ECO:0000256" key="4">
    <source>
        <dbReference type="ARBA" id="ARBA00019077"/>
    </source>
</evidence>
<dbReference type="Gene3D" id="3.40.50.2000">
    <property type="entry name" value="Glycogen Phosphorylase B"/>
    <property type="match status" value="1"/>
</dbReference>
<dbReference type="Pfam" id="PF04413">
    <property type="entry name" value="Glycos_transf_N"/>
    <property type="match status" value="1"/>
</dbReference>
<keyword evidence="12" id="KW-0328">Glycosyltransferase</keyword>
<evidence type="ECO:0000313" key="12">
    <source>
        <dbReference type="EMBL" id="MDT0595612.1"/>
    </source>
</evidence>
<keyword evidence="9" id="KW-0448">Lipopolysaccharide biosynthesis</keyword>